<reference evidence="11" key="2">
    <citation type="journal article" date="2024" name="Plant">
        <title>Genomic evolution and insights into agronomic trait innovations of Sesamum species.</title>
        <authorList>
            <person name="Miao H."/>
            <person name="Wang L."/>
            <person name="Qu L."/>
            <person name="Liu H."/>
            <person name="Sun Y."/>
            <person name="Le M."/>
            <person name="Wang Q."/>
            <person name="Wei S."/>
            <person name="Zheng Y."/>
            <person name="Lin W."/>
            <person name="Duan Y."/>
            <person name="Cao H."/>
            <person name="Xiong S."/>
            <person name="Wang X."/>
            <person name="Wei L."/>
            <person name="Li C."/>
            <person name="Ma Q."/>
            <person name="Ju M."/>
            <person name="Zhao R."/>
            <person name="Li G."/>
            <person name="Mu C."/>
            <person name="Tian Q."/>
            <person name="Mei H."/>
            <person name="Zhang T."/>
            <person name="Gao T."/>
            <person name="Zhang H."/>
        </authorList>
    </citation>
    <scope>NUCLEOTIDE SEQUENCE</scope>
    <source>
        <strain evidence="11">KEN1</strain>
    </source>
</reference>
<dbReference type="InterPro" id="IPR058922">
    <property type="entry name" value="WHD_DRP"/>
</dbReference>
<evidence type="ECO:0000256" key="2">
    <source>
        <dbReference type="ARBA" id="ARBA00022614"/>
    </source>
</evidence>
<dbReference type="InterPro" id="IPR038005">
    <property type="entry name" value="RX-like_CC"/>
</dbReference>
<feature type="domain" description="Disease resistance N-terminal" evidence="8">
    <location>
        <begin position="10"/>
        <end position="90"/>
    </location>
</feature>
<keyword evidence="3" id="KW-0677">Repeat</keyword>
<dbReference type="InterPro" id="IPR044974">
    <property type="entry name" value="Disease_R_plants"/>
</dbReference>
<dbReference type="Pfam" id="PF18052">
    <property type="entry name" value="Rx_N"/>
    <property type="match status" value="1"/>
</dbReference>
<evidence type="ECO:0000256" key="1">
    <source>
        <dbReference type="ARBA" id="ARBA00008894"/>
    </source>
</evidence>
<dbReference type="AlphaFoldDB" id="A0AAW2XDE2"/>
<feature type="domain" description="NB-ARC" evidence="7">
    <location>
        <begin position="158"/>
        <end position="309"/>
    </location>
</feature>
<dbReference type="PRINTS" id="PR00364">
    <property type="entry name" value="DISEASERSIST"/>
</dbReference>
<gene>
    <name evidence="11" type="ORF">Slati_1146400</name>
</gene>
<comment type="similarity">
    <text evidence="1">Belongs to the disease resistance NB-LRR family.</text>
</comment>
<evidence type="ECO:0000313" key="11">
    <source>
        <dbReference type="EMBL" id="KAL0451683.1"/>
    </source>
</evidence>
<comment type="caution">
    <text evidence="11">The sequence shown here is derived from an EMBL/GenBank/DDBJ whole genome shotgun (WGS) entry which is preliminary data.</text>
</comment>
<dbReference type="PANTHER" id="PTHR23155:SF1238">
    <property type="entry name" value="TOMV SUSCEPTIBLE PROTEIN TM-2"/>
    <property type="match status" value="1"/>
</dbReference>
<dbReference type="SUPFAM" id="SSF52058">
    <property type="entry name" value="L domain-like"/>
    <property type="match status" value="1"/>
</dbReference>
<evidence type="ECO:0000259" key="7">
    <source>
        <dbReference type="Pfam" id="PF00931"/>
    </source>
</evidence>
<evidence type="ECO:0000259" key="10">
    <source>
        <dbReference type="Pfam" id="PF23598"/>
    </source>
</evidence>
<dbReference type="Gene3D" id="1.10.8.430">
    <property type="entry name" value="Helical domain of apoptotic protease-activating factors"/>
    <property type="match status" value="1"/>
</dbReference>
<feature type="domain" description="Disease resistance protein winged helix" evidence="9">
    <location>
        <begin position="397"/>
        <end position="467"/>
    </location>
</feature>
<keyword evidence="6" id="KW-0067">ATP-binding</keyword>
<dbReference type="FunFam" id="1.10.10.10:FF:000322">
    <property type="entry name" value="Probable disease resistance protein At1g63360"/>
    <property type="match status" value="1"/>
</dbReference>
<dbReference type="Pfam" id="PF23598">
    <property type="entry name" value="LRR_14"/>
    <property type="match status" value="1"/>
</dbReference>
<dbReference type="GO" id="GO:0098542">
    <property type="term" value="P:defense response to other organism"/>
    <property type="evidence" value="ECO:0007669"/>
    <property type="project" value="TreeGrafter"/>
</dbReference>
<sequence length="716" mass="81492">MAEAAITAVINKTVEIAKNLVIETGSRLYHLQENVSWIERQMRTLQSFLKDAESKKASSHEVANLIITIRDLAQDVEDILDTYLPEIEPTTLRADSSVSSALLLLYVMASKPIISPWKSRKLRKEQQRLKFPGRLFLRAPHESKIFGRERILKKLEAETLREDEGSVIISVVRPAGVGKTTVAKRVYRQVKNEFEVSAIVYVSQEPRLGELLLDIAKQVGLNEDKMKENLEYNLYLLLQDKSYVILLDDVWDAKTWDSLRYILPSNSENGSRIIVTSRYVDVGRYINGEGSLIQLSLLDKNEGKELFFDLILPTSEEALQLALKDIGEKIVERCGGLPLAIVVAVGLFQARERSKHAWDQVLQSMSKGAENDCSKILALSYQDLQTELKPLFLYFGIFPEDREILVSELMQTWVAEKFIRVDGFIQAESIVEANIEKLISRNLIQVSRTRWDGRIRSVRIHDLLHSLCIQVAEDNNFFCTLSNLGIGISWFCFNCNKELFKFMKRNTSDLTFLRILIIENEGEGIHLPGGITKLSSLSYLRLKGTFRAIPSGIGSLKRLVTLEITVSVKFGALVPASILQMKYLKHLVLSSVRISPLRVYLKRRSCPTNRVKVALQNLETLDFNNGDGYITPGSFKKLSNLRMLRVFGADRQTFEILSDTTPLLQKLENLRVKLYFGRGDMSRLDLSRYQYVVKLHIFLDTNIAVTRTIVFPPNLV</sequence>
<dbReference type="InterPro" id="IPR032675">
    <property type="entry name" value="LRR_dom_sf"/>
</dbReference>
<feature type="domain" description="Disease resistance R13L4/SHOC-2-like LRR" evidence="10">
    <location>
        <begin position="503"/>
        <end position="671"/>
    </location>
</feature>
<dbReference type="Pfam" id="PF23559">
    <property type="entry name" value="WHD_DRP"/>
    <property type="match status" value="1"/>
</dbReference>
<evidence type="ECO:0000256" key="6">
    <source>
        <dbReference type="ARBA" id="ARBA00022840"/>
    </source>
</evidence>
<dbReference type="Gene3D" id="3.80.10.10">
    <property type="entry name" value="Ribonuclease Inhibitor"/>
    <property type="match status" value="1"/>
</dbReference>
<dbReference type="Gene3D" id="3.40.50.300">
    <property type="entry name" value="P-loop containing nucleotide triphosphate hydrolases"/>
    <property type="match status" value="1"/>
</dbReference>
<organism evidence="11">
    <name type="scientific">Sesamum latifolium</name>
    <dbReference type="NCBI Taxonomy" id="2727402"/>
    <lineage>
        <taxon>Eukaryota</taxon>
        <taxon>Viridiplantae</taxon>
        <taxon>Streptophyta</taxon>
        <taxon>Embryophyta</taxon>
        <taxon>Tracheophyta</taxon>
        <taxon>Spermatophyta</taxon>
        <taxon>Magnoliopsida</taxon>
        <taxon>eudicotyledons</taxon>
        <taxon>Gunneridae</taxon>
        <taxon>Pentapetalae</taxon>
        <taxon>asterids</taxon>
        <taxon>lamiids</taxon>
        <taxon>Lamiales</taxon>
        <taxon>Pedaliaceae</taxon>
        <taxon>Sesamum</taxon>
    </lineage>
</organism>
<dbReference type="EMBL" id="JACGWN010000004">
    <property type="protein sequence ID" value="KAL0451683.1"/>
    <property type="molecule type" value="Genomic_DNA"/>
</dbReference>
<dbReference type="InterPro" id="IPR055414">
    <property type="entry name" value="LRR_R13L4/SHOC2-like"/>
</dbReference>
<accession>A0AAW2XDE2</accession>
<dbReference type="Gene3D" id="1.20.5.4130">
    <property type="match status" value="1"/>
</dbReference>
<evidence type="ECO:0000256" key="4">
    <source>
        <dbReference type="ARBA" id="ARBA00022741"/>
    </source>
</evidence>
<dbReference type="InterPro" id="IPR002182">
    <property type="entry name" value="NB-ARC"/>
</dbReference>
<dbReference type="GO" id="GO:0005524">
    <property type="term" value="F:ATP binding"/>
    <property type="evidence" value="ECO:0007669"/>
    <property type="project" value="UniProtKB-KW"/>
</dbReference>
<evidence type="ECO:0000256" key="5">
    <source>
        <dbReference type="ARBA" id="ARBA00022821"/>
    </source>
</evidence>
<keyword evidence="2" id="KW-0433">Leucine-rich repeat</keyword>
<keyword evidence="5" id="KW-0611">Plant defense</keyword>
<evidence type="ECO:0000259" key="9">
    <source>
        <dbReference type="Pfam" id="PF23559"/>
    </source>
</evidence>
<protein>
    <submittedName>
        <fullName evidence="11">ToMV resistance protein Tm-2(2)</fullName>
    </submittedName>
</protein>
<dbReference type="InterPro" id="IPR041118">
    <property type="entry name" value="Rx_N"/>
</dbReference>
<dbReference type="GO" id="GO:0043531">
    <property type="term" value="F:ADP binding"/>
    <property type="evidence" value="ECO:0007669"/>
    <property type="project" value="InterPro"/>
</dbReference>
<dbReference type="InterPro" id="IPR027417">
    <property type="entry name" value="P-loop_NTPase"/>
</dbReference>
<dbReference type="Gene3D" id="1.10.10.10">
    <property type="entry name" value="Winged helix-like DNA-binding domain superfamily/Winged helix DNA-binding domain"/>
    <property type="match status" value="1"/>
</dbReference>
<dbReference type="PANTHER" id="PTHR23155">
    <property type="entry name" value="DISEASE RESISTANCE PROTEIN RP"/>
    <property type="match status" value="1"/>
</dbReference>
<dbReference type="InterPro" id="IPR042197">
    <property type="entry name" value="Apaf_helical"/>
</dbReference>
<reference evidence="11" key="1">
    <citation type="submission" date="2020-06" db="EMBL/GenBank/DDBJ databases">
        <authorList>
            <person name="Li T."/>
            <person name="Hu X."/>
            <person name="Zhang T."/>
            <person name="Song X."/>
            <person name="Zhang H."/>
            <person name="Dai N."/>
            <person name="Sheng W."/>
            <person name="Hou X."/>
            <person name="Wei L."/>
        </authorList>
    </citation>
    <scope>NUCLEOTIDE SEQUENCE</scope>
    <source>
        <strain evidence="11">KEN1</strain>
        <tissue evidence="11">Leaf</tissue>
    </source>
</reference>
<evidence type="ECO:0000256" key="3">
    <source>
        <dbReference type="ARBA" id="ARBA00022737"/>
    </source>
</evidence>
<keyword evidence="4" id="KW-0547">Nucleotide-binding</keyword>
<evidence type="ECO:0000259" key="8">
    <source>
        <dbReference type="Pfam" id="PF18052"/>
    </source>
</evidence>
<dbReference type="SUPFAM" id="SSF52540">
    <property type="entry name" value="P-loop containing nucleoside triphosphate hydrolases"/>
    <property type="match status" value="1"/>
</dbReference>
<name>A0AAW2XDE2_9LAMI</name>
<dbReference type="CDD" id="cd14798">
    <property type="entry name" value="RX-CC_like"/>
    <property type="match status" value="1"/>
</dbReference>
<dbReference type="InterPro" id="IPR036388">
    <property type="entry name" value="WH-like_DNA-bd_sf"/>
</dbReference>
<proteinExistence type="inferred from homology"/>
<dbReference type="Pfam" id="PF00931">
    <property type="entry name" value="NB-ARC"/>
    <property type="match status" value="1"/>
</dbReference>